<feature type="domain" description="N-acetyltransferase" evidence="1">
    <location>
        <begin position="3"/>
        <end position="150"/>
    </location>
</feature>
<dbReference type="Gene3D" id="3.40.630.30">
    <property type="match status" value="1"/>
</dbReference>
<dbReference type="EMBL" id="WHJH01000007">
    <property type="protein sequence ID" value="NHZ89213.1"/>
    <property type="molecule type" value="Genomic_DNA"/>
</dbReference>
<reference evidence="2 3" key="1">
    <citation type="submission" date="2019-10" db="EMBL/GenBank/DDBJ databases">
        <title>Taxonomy of Antarctic Massilia spp.: description of Massilia rubra sp. nov., Massilia aquatica sp. nov., Massilia mucilaginosa sp. nov., Massilia frigida sp. nov. isolated from streams, lakes and regoliths.</title>
        <authorList>
            <person name="Holochova P."/>
            <person name="Sedlacek I."/>
            <person name="Kralova S."/>
            <person name="Maslanova I."/>
            <person name="Busse H.-J."/>
            <person name="Stankova E."/>
            <person name="Vrbovska V."/>
            <person name="Kovarovic V."/>
            <person name="Bartak M."/>
            <person name="Svec P."/>
            <person name="Pantucek R."/>
        </authorList>
    </citation>
    <scope>NUCLEOTIDE SEQUENCE [LARGE SCALE GENOMIC DNA]</scope>
    <source>
        <strain evidence="2 3">CCM 8733</strain>
    </source>
</reference>
<dbReference type="Pfam" id="PF00583">
    <property type="entry name" value="Acetyltransf_1"/>
    <property type="match status" value="1"/>
</dbReference>
<evidence type="ECO:0000313" key="3">
    <source>
        <dbReference type="Proteomes" id="UP000609726"/>
    </source>
</evidence>
<dbReference type="SUPFAM" id="SSF55729">
    <property type="entry name" value="Acyl-CoA N-acyltransferases (Nat)"/>
    <property type="match status" value="1"/>
</dbReference>
<keyword evidence="3" id="KW-1185">Reference proteome</keyword>
<protein>
    <submittedName>
        <fullName evidence="2">GNAT family N-acetyltransferase</fullName>
    </submittedName>
</protein>
<dbReference type="InterPro" id="IPR016181">
    <property type="entry name" value="Acyl_CoA_acyltransferase"/>
</dbReference>
<dbReference type="Proteomes" id="UP000609726">
    <property type="component" value="Unassembled WGS sequence"/>
</dbReference>
<organism evidence="2 3">
    <name type="scientific">Massilia mucilaginosa</name>
    <dbReference type="NCBI Taxonomy" id="2609282"/>
    <lineage>
        <taxon>Bacteria</taxon>
        <taxon>Pseudomonadati</taxon>
        <taxon>Pseudomonadota</taxon>
        <taxon>Betaproteobacteria</taxon>
        <taxon>Burkholderiales</taxon>
        <taxon>Oxalobacteraceae</taxon>
        <taxon>Telluria group</taxon>
        <taxon>Massilia</taxon>
    </lineage>
</organism>
<name>A0ABX0NQU2_9BURK</name>
<evidence type="ECO:0000259" key="1">
    <source>
        <dbReference type="PROSITE" id="PS51186"/>
    </source>
</evidence>
<dbReference type="InterPro" id="IPR000182">
    <property type="entry name" value="GNAT_dom"/>
</dbReference>
<sequence length="161" mass="17629">MTITLQAVTEHNFHAIIELPLLPEQQDYLASNAYSIAQASFYPDSFFTRAIYLGDTPVGFMLYASNDDDGKPDEYSIFRFMIASGEQGKGYGRRAIELLLDEIRNRPGAAAIHICYVPGNPIAKTFYGSLGFVETGLDEDGEMVAQIRLDGAGQEPGTAHA</sequence>
<dbReference type="CDD" id="cd04301">
    <property type="entry name" value="NAT_SF"/>
    <property type="match status" value="1"/>
</dbReference>
<proteinExistence type="predicted"/>
<comment type="caution">
    <text evidence="2">The sequence shown here is derived from an EMBL/GenBank/DDBJ whole genome shotgun (WGS) entry which is preliminary data.</text>
</comment>
<dbReference type="PROSITE" id="PS51186">
    <property type="entry name" value="GNAT"/>
    <property type="match status" value="1"/>
</dbReference>
<dbReference type="RefSeq" id="WP_166873266.1">
    <property type="nucleotide sequence ID" value="NZ_WHJH01000007.1"/>
</dbReference>
<gene>
    <name evidence="2" type="ORF">F2P45_09310</name>
</gene>
<evidence type="ECO:0000313" key="2">
    <source>
        <dbReference type="EMBL" id="NHZ89213.1"/>
    </source>
</evidence>
<accession>A0ABX0NQU2</accession>